<organism evidence="3 4">
    <name type="scientific">Talaromyces amestolkiae</name>
    <dbReference type="NCBI Taxonomy" id="1196081"/>
    <lineage>
        <taxon>Eukaryota</taxon>
        <taxon>Fungi</taxon>
        <taxon>Dikarya</taxon>
        <taxon>Ascomycota</taxon>
        <taxon>Pezizomycotina</taxon>
        <taxon>Eurotiomycetes</taxon>
        <taxon>Eurotiomycetidae</taxon>
        <taxon>Eurotiales</taxon>
        <taxon>Trichocomaceae</taxon>
        <taxon>Talaromyces</taxon>
        <taxon>Talaromyces sect. Talaromyces</taxon>
    </lineage>
</organism>
<dbReference type="GeneID" id="63793507"/>
<evidence type="ECO:0000256" key="1">
    <source>
        <dbReference type="ARBA" id="ARBA00022801"/>
    </source>
</evidence>
<evidence type="ECO:0000259" key="2">
    <source>
        <dbReference type="Pfam" id="PF07859"/>
    </source>
</evidence>
<dbReference type="SUPFAM" id="SSF53474">
    <property type="entry name" value="alpha/beta-Hydrolases"/>
    <property type="match status" value="1"/>
</dbReference>
<dbReference type="PANTHER" id="PTHR48081:SF8">
    <property type="entry name" value="ALPHA_BETA HYDROLASE FOLD-3 DOMAIN-CONTAINING PROTEIN-RELATED"/>
    <property type="match status" value="1"/>
</dbReference>
<name>A0A364KXL9_TALAM</name>
<dbReference type="GO" id="GO:0016787">
    <property type="term" value="F:hydrolase activity"/>
    <property type="evidence" value="ECO:0007669"/>
    <property type="project" value="UniProtKB-KW"/>
</dbReference>
<protein>
    <recommendedName>
        <fullName evidence="2">Alpha/beta hydrolase fold-3 domain-containing protein</fullName>
    </recommendedName>
</protein>
<dbReference type="RefSeq" id="XP_040732795.1">
    <property type="nucleotide sequence ID" value="XM_040876641.1"/>
</dbReference>
<dbReference type="Pfam" id="PF07859">
    <property type="entry name" value="Abhydrolase_3"/>
    <property type="match status" value="1"/>
</dbReference>
<dbReference type="OrthoDB" id="5354320at2759"/>
<keyword evidence="4" id="KW-1185">Reference proteome</keyword>
<dbReference type="InterPro" id="IPR050300">
    <property type="entry name" value="GDXG_lipolytic_enzyme"/>
</dbReference>
<dbReference type="InterPro" id="IPR013094">
    <property type="entry name" value="AB_hydrolase_3"/>
</dbReference>
<dbReference type="EMBL" id="MIKG01000007">
    <property type="protein sequence ID" value="RAO68279.1"/>
    <property type="molecule type" value="Genomic_DNA"/>
</dbReference>
<feature type="domain" description="Alpha/beta hydrolase fold-3" evidence="2">
    <location>
        <begin position="129"/>
        <end position="371"/>
    </location>
</feature>
<comment type="caution">
    <text evidence="3">The sequence shown here is derived from an EMBL/GenBank/DDBJ whole genome shotgun (WGS) entry which is preliminary data.</text>
</comment>
<reference evidence="3 4" key="1">
    <citation type="journal article" date="2017" name="Biotechnol. Biofuels">
        <title>Differential beta-glucosidase expression as a function of carbon source availability in Talaromyces amestolkiae: a genomic and proteomic approach.</title>
        <authorList>
            <person name="de Eugenio L.I."/>
            <person name="Mendez-Liter J.A."/>
            <person name="Nieto-Dominguez M."/>
            <person name="Alonso L."/>
            <person name="Gil-Munoz J."/>
            <person name="Barriuso J."/>
            <person name="Prieto A."/>
            <person name="Martinez M.J."/>
        </authorList>
    </citation>
    <scope>NUCLEOTIDE SEQUENCE [LARGE SCALE GENOMIC DNA]</scope>
    <source>
        <strain evidence="3 4">CIB</strain>
    </source>
</reference>
<dbReference type="STRING" id="1196081.A0A364KXL9"/>
<dbReference type="PANTHER" id="PTHR48081">
    <property type="entry name" value="AB HYDROLASE SUPERFAMILY PROTEIN C4A8.06C"/>
    <property type="match status" value="1"/>
</dbReference>
<sequence length="417" mass="46653">MDNPQGQQKAVLAFRKAWKSAPWIPISKMQALSFRERPLEGSTVVSKVQIPRSAEEEAESLRVKVWDAFKSKAEGIEKLDPPAACSCYDGEWIGVDNERKTTRDAQDGMTEQGKYNLIEQNRRNDLTFFYLSGGAWFRAGPPGARPLIKKLCEQTGCRAFTFQYRLVPQYTLLTLVLDVLTAYFYLLSPPPGSFHTPIDPKKLILVGESGGGILHLDILQFIQYIYNSDSNTTLKTNPQMHFFGRDVTPTMPAGCAIICPGADIALSLPSVKKYEKTDWLSERAPWLEPNFPADSIWPSNPPRGDLHCDNSALCHPFVDPSTHTDWRGMPPMWIACGGETYSDGIKFLVRNMRASGVSIRFVEYEFMPHVWNVVIPTLPQSRHVMKLWADACLELGASAVGKRQSEACADEDEGCEG</sequence>
<dbReference type="AlphaFoldDB" id="A0A364KXL9"/>
<dbReference type="Proteomes" id="UP000249363">
    <property type="component" value="Unassembled WGS sequence"/>
</dbReference>
<dbReference type="InterPro" id="IPR029058">
    <property type="entry name" value="AB_hydrolase_fold"/>
</dbReference>
<accession>A0A364KXL9</accession>
<proteinExistence type="predicted"/>
<gene>
    <name evidence="3" type="ORF">BHQ10_004291</name>
</gene>
<evidence type="ECO:0000313" key="4">
    <source>
        <dbReference type="Proteomes" id="UP000249363"/>
    </source>
</evidence>
<keyword evidence="1" id="KW-0378">Hydrolase</keyword>
<dbReference type="Gene3D" id="3.40.50.1820">
    <property type="entry name" value="alpha/beta hydrolase"/>
    <property type="match status" value="1"/>
</dbReference>
<evidence type="ECO:0000313" key="3">
    <source>
        <dbReference type="EMBL" id="RAO68279.1"/>
    </source>
</evidence>